<feature type="region of interest" description="Disordered" evidence="1">
    <location>
        <begin position="1"/>
        <end position="39"/>
    </location>
</feature>
<dbReference type="Proteomes" id="UP000789405">
    <property type="component" value="Unassembled WGS sequence"/>
</dbReference>
<name>A0A9N9FLH4_9GLOM</name>
<dbReference type="AlphaFoldDB" id="A0A9N9FLH4"/>
<dbReference type="EMBL" id="CAJVPY010001915">
    <property type="protein sequence ID" value="CAG8541681.1"/>
    <property type="molecule type" value="Genomic_DNA"/>
</dbReference>
<proteinExistence type="predicted"/>
<protein>
    <submittedName>
        <fullName evidence="2">25306_t:CDS:1</fullName>
    </submittedName>
</protein>
<feature type="compositionally biased region" description="Polar residues" evidence="1">
    <location>
        <begin position="1"/>
        <end position="13"/>
    </location>
</feature>
<evidence type="ECO:0000256" key="1">
    <source>
        <dbReference type="SAM" id="MobiDB-lite"/>
    </source>
</evidence>
<organism evidence="2 3">
    <name type="scientific">Dentiscutata erythropus</name>
    <dbReference type="NCBI Taxonomy" id="1348616"/>
    <lineage>
        <taxon>Eukaryota</taxon>
        <taxon>Fungi</taxon>
        <taxon>Fungi incertae sedis</taxon>
        <taxon>Mucoromycota</taxon>
        <taxon>Glomeromycotina</taxon>
        <taxon>Glomeromycetes</taxon>
        <taxon>Diversisporales</taxon>
        <taxon>Gigasporaceae</taxon>
        <taxon>Dentiscutata</taxon>
    </lineage>
</organism>
<gene>
    <name evidence="2" type="ORF">DERYTH_LOCUS4834</name>
</gene>
<sequence length="71" mass="8191">MYNQSSPSKFPSKNSDKSSTRNIDRVKKQELIKDQNPKKIGDIGGRKIFDKKTDYQFLPGWNPLSVLYADK</sequence>
<comment type="caution">
    <text evidence="2">The sequence shown here is derived from an EMBL/GenBank/DDBJ whole genome shotgun (WGS) entry which is preliminary data.</text>
</comment>
<feature type="compositionally biased region" description="Basic and acidic residues" evidence="1">
    <location>
        <begin position="14"/>
        <end position="39"/>
    </location>
</feature>
<reference evidence="2" key="1">
    <citation type="submission" date="2021-06" db="EMBL/GenBank/DDBJ databases">
        <authorList>
            <person name="Kallberg Y."/>
            <person name="Tangrot J."/>
            <person name="Rosling A."/>
        </authorList>
    </citation>
    <scope>NUCLEOTIDE SEQUENCE</scope>
    <source>
        <strain evidence="2">MA453B</strain>
    </source>
</reference>
<evidence type="ECO:0000313" key="2">
    <source>
        <dbReference type="EMBL" id="CAG8541681.1"/>
    </source>
</evidence>
<accession>A0A9N9FLH4</accession>
<evidence type="ECO:0000313" key="3">
    <source>
        <dbReference type="Proteomes" id="UP000789405"/>
    </source>
</evidence>
<keyword evidence="3" id="KW-1185">Reference proteome</keyword>